<keyword evidence="3" id="KW-0240">DNA-directed RNA polymerase</keyword>
<keyword evidence="2" id="KW-0472">Membrane</keyword>
<evidence type="ECO:0000313" key="3">
    <source>
        <dbReference type="EMBL" id="RSL31833.1"/>
    </source>
</evidence>
<accession>A0A428N081</accession>
<feature type="compositionally biased region" description="Basic and acidic residues" evidence="1">
    <location>
        <begin position="15"/>
        <end position="34"/>
    </location>
</feature>
<dbReference type="InterPro" id="IPR024596">
    <property type="entry name" value="RNApol_su_b/EpuA"/>
</dbReference>
<dbReference type="OrthoDB" id="2300232at2"/>
<dbReference type="AlphaFoldDB" id="A0A428N081"/>
<gene>
    <name evidence="3" type="ORF">D7Z54_18725</name>
</gene>
<reference evidence="3 4" key="1">
    <citation type="submission" date="2018-10" db="EMBL/GenBank/DDBJ databases">
        <title>Draft genome sequence of Bacillus salarius IM0101, isolated from a hypersaline soil in Inner Mongolia, China.</title>
        <authorList>
            <person name="Yamprayoonswat W."/>
            <person name="Boonvisut S."/>
            <person name="Jumpathong W."/>
            <person name="Sittihan S."/>
            <person name="Ruangsuj P."/>
            <person name="Wanthongcharoen S."/>
            <person name="Thongpramul N."/>
            <person name="Pimmason S."/>
            <person name="Yu B."/>
            <person name="Yasawong M."/>
        </authorList>
    </citation>
    <scope>NUCLEOTIDE SEQUENCE [LARGE SCALE GENOMIC DNA]</scope>
    <source>
        <strain evidence="3 4">IM0101</strain>
    </source>
</reference>
<sequence length="97" mass="11332">MIMAQNDEASQTLTREQRRKEKEEKSSSPHEENKKTRKKGRDRLIPIWARLLIILVLLILSVIAGLITGYGIVGEGDTFQILRWETWSRFFEFINGE</sequence>
<evidence type="ECO:0000256" key="2">
    <source>
        <dbReference type="SAM" id="Phobius"/>
    </source>
</evidence>
<evidence type="ECO:0000313" key="4">
    <source>
        <dbReference type="Proteomes" id="UP000275076"/>
    </source>
</evidence>
<keyword evidence="3" id="KW-0804">Transcription</keyword>
<dbReference type="GO" id="GO:0000428">
    <property type="term" value="C:DNA-directed RNA polymerase complex"/>
    <property type="evidence" value="ECO:0007669"/>
    <property type="project" value="UniProtKB-KW"/>
</dbReference>
<keyword evidence="4" id="KW-1185">Reference proteome</keyword>
<keyword evidence="2" id="KW-1133">Transmembrane helix</keyword>
<name>A0A428N081_9BACI</name>
<evidence type="ECO:0000256" key="1">
    <source>
        <dbReference type="SAM" id="MobiDB-lite"/>
    </source>
</evidence>
<comment type="caution">
    <text evidence="3">The sequence shown here is derived from an EMBL/GenBank/DDBJ whole genome shotgun (WGS) entry which is preliminary data.</text>
</comment>
<dbReference type="Pfam" id="PF11772">
    <property type="entry name" value="EpuA"/>
    <property type="match status" value="1"/>
</dbReference>
<protein>
    <submittedName>
        <fullName evidence="3">DNA-directed RNA polymerase subunit beta</fullName>
    </submittedName>
</protein>
<dbReference type="EMBL" id="RBVX01000020">
    <property type="protein sequence ID" value="RSL31833.1"/>
    <property type="molecule type" value="Genomic_DNA"/>
</dbReference>
<feature type="transmembrane region" description="Helical" evidence="2">
    <location>
        <begin position="47"/>
        <end position="73"/>
    </location>
</feature>
<keyword evidence="2" id="KW-0812">Transmembrane</keyword>
<feature type="region of interest" description="Disordered" evidence="1">
    <location>
        <begin position="1"/>
        <end position="40"/>
    </location>
</feature>
<proteinExistence type="predicted"/>
<organism evidence="3 4">
    <name type="scientific">Salibacterium salarium</name>
    <dbReference type="NCBI Taxonomy" id="284579"/>
    <lineage>
        <taxon>Bacteria</taxon>
        <taxon>Bacillati</taxon>
        <taxon>Bacillota</taxon>
        <taxon>Bacilli</taxon>
        <taxon>Bacillales</taxon>
        <taxon>Bacillaceae</taxon>
    </lineage>
</organism>
<dbReference type="Proteomes" id="UP000275076">
    <property type="component" value="Unassembled WGS sequence"/>
</dbReference>